<evidence type="ECO:0000313" key="2">
    <source>
        <dbReference type="Proteomes" id="UP000095283"/>
    </source>
</evidence>
<feature type="compositionally biased region" description="Polar residues" evidence="1">
    <location>
        <begin position="129"/>
        <end position="141"/>
    </location>
</feature>
<protein>
    <submittedName>
        <fullName evidence="3">Transmembrane protein</fullName>
    </submittedName>
</protein>
<dbReference type="AlphaFoldDB" id="A0A1I7XTG0"/>
<organism evidence="2 3">
    <name type="scientific">Heterorhabditis bacteriophora</name>
    <name type="common">Entomopathogenic nematode worm</name>
    <dbReference type="NCBI Taxonomy" id="37862"/>
    <lineage>
        <taxon>Eukaryota</taxon>
        <taxon>Metazoa</taxon>
        <taxon>Ecdysozoa</taxon>
        <taxon>Nematoda</taxon>
        <taxon>Chromadorea</taxon>
        <taxon>Rhabditida</taxon>
        <taxon>Rhabditina</taxon>
        <taxon>Rhabditomorpha</taxon>
        <taxon>Strongyloidea</taxon>
        <taxon>Heterorhabditidae</taxon>
        <taxon>Heterorhabditis</taxon>
    </lineage>
</organism>
<feature type="compositionally biased region" description="Polar residues" evidence="1">
    <location>
        <begin position="41"/>
        <end position="51"/>
    </location>
</feature>
<feature type="region of interest" description="Disordered" evidence="1">
    <location>
        <begin position="109"/>
        <end position="142"/>
    </location>
</feature>
<proteinExistence type="predicted"/>
<evidence type="ECO:0000256" key="1">
    <source>
        <dbReference type="SAM" id="MobiDB-lite"/>
    </source>
</evidence>
<reference evidence="3" key="1">
    <citation type="submission" date="2016-11" db="UniProtKB">
        <authorList>
            <consortium name="WormBaseParasite"/>
        </authorList>
    </citation>
    <scope>IDENTIFICATION</scope>
</reference>
<feature type="region of interest" description="Disordered" evidence="1">
    <location>
        <begin position="33"/>
        <end position="52"/>
    </location>
</feature>
<dbReference type="WBParaSite" id="Hba_20777">
    <property type="protein sequence ID" value="Hba_20777"/>
    <property type="gene ID" value="Hba_20777"/>
</dbReference>
<keyword evidence="2" id="KW-1185">Reference proteome</keyword>
<name>A0A1I7XTG0_HETBA</name>
<dbReference type="Proteomes" id="UP000095283">
    <property type="component" value="Unplaced"/>
</dbReference>
<evidence type="ECO:0000313" key="3">
    <source>
        <dbReference type="WBParaSite" id="Hba_20777"/>
    </source>
</evidence>
<sequence length="302" mass="33882">MSSVASQRALLLALGSVSIAALFMWYVQSKKSGKKQRRTNNSKSNAQNGMINKSMVRGIADPDDSVKRERNAASEKVAAIASEQTVSSLQTEENVSIVENGVVTTIEEQKTIKEEEVQEEDNREVGYDQSESPGLASQNSELIAPNPPSNCLPCPPFALPQRPAFSSVFTPDCAIYMLFCLRALLGQHCLAWSQVFPVSEPRALSRTSPASSDRCAGQLFYLRFWVRFRLWCVELSVRTDVRMLIRQHHTPEKVDTHQICQVRTTKIELSFRILVLCGTNIHYNTGISSQINFRILILRYVL</sequence>
<accession>A0A1I7XTG0</accession>